<proteinExistence type="predicted"/>
<dbReference type="RefSeq" id="WP_109457119.1">
    <property type="nucleotide sequence ID" value="NZ_QFBC01000002.1"/>
</dbReference>
<comment type="caution">
    <text evidence="3">The sequence shown here is derived from an EMBL/GenBank/DDBJ whole genome shotgun (WGS) entry which is preliminary data.</text>
</comment>
<dbReference type="OrthoDB" id="8302035at2"/>
<dbReference type="SUPFAM" id="SSF47162">
    <property type="entry name" value="Apolipoprotein"/>
    <property type="match status" value="1"/>
</dbReference>
<keyword evidence="2" id="KW-0472">Membrane</keyword>
<evidence type="ECO:0000313" key="4">
    <source>
        <dbReference type="Proteomes" id="UP000245252"/>
    </source>
</evidence>
<evidence type="ECO:0000256" key="2">
    <source>
        <dbReference type="SAM" id="Phobius"/>
    </source>
</evidence>
<dbReference type="EMBL" id="QFBC01000002">
    <property type="protein sequence ID" value="PWE57015.1"/>
    <property type="molecule type" value="Genomic_DNA"/>
</dbReference>
<evidence type="ECO:0000256" key="1">
    <source>
        <dbReference type="SAM" id="Coils"/>
    </source>
</evidence>
<feature type="transmembrane region" description="Helical" evidence="2">
    <location>
        <begin position="96"/>
        <end position="113"/>
    </location>
</feature>
<name>A0A2U2DUL7_9HYPH</name>
<accession>A0A2U2DUL7</accession>
<evidence type="ECO:0008006" key="5">
    <source>
        <dbReference type="Google" id="ProtNLM"/>
    </source>
</evidence>
<evidence type="ECO:0000313" key="3">
    <source>
        <dbReference type="EMBL" id="PWE57015.1"/>
    </source>
</evidence>
<feature type="coiled-coil region" evidence="1">
    <location>
        <begin position="22"/>
        <end position="49"/>
    </location>
</feature>
<dbReference type="Proteomes" id="UP000245252">
    <property type="component" value="Unassembled WGS sequence"/>
</dbReference>
<dbReference type="AlphaFoldDB" id="A0A2U2DUL7"/>
<keyword evidence="2" id="KW-1133">Transmembrane helix</keyword>
<organism evidence="3 4">
    <name type="scientific">Metarhizobium album</name>
    <dbReference type="NCBI Taxonomy" id="2182425"/>
    <lineage>
        <taxon>Bacteria</taxon>
        <taxon>Pseudomonadati</taxon>
        <taxon>Pseudomonadota</taxon>
        <taxon>Alphaproteobacteria</taxon>
        <taxon>Hyphomicrobiales</taxon>
        <taxon>Rhizobiaceae</taxon>
        <taxon>Metarhizobium</taxon>
    </lineage>
</organism>
<dbReference type="Gene3D" id="1.20.120.20">
    <property type="entry name" value="Apolipoprotein"/>
    <property type="match status" value="1"/>
</dbReference>
<keyword evidence="1" id="KW-0175">Coiled coil</keyword>
<protein>
    <recommendedName>
        <fullName evidence="5">DUF883 domain-containing protein</fullName>
    </recommendedName>
</protein>
<gene>
    <name evidence="3" type="ORF">DEM27_05050</name>
</gene>
<reference evidence="3 4" key="1">
    <citation type="submission" date="2018-05" db="EMBL/GenBank/DDBJ databases">
        <title>The draft genome of strain NS-104.</title>
        <authorList>
            <person name="Hang P."/>
            <person name="Jiang J."/>
        </authorList>
    </citation>
    <scope>NUCLEOTIDE SEQUENCE [LARGE SCALE GENOMIC DNA]</scope>
    <source>
        <strain evidence="3 4">NS-104</strain>
    </source>
</reference>
<sequence>MAPSILQSMRGSKRNGTLENVGATLDEQVEALREELASLTELIREKGQKQGKYVRKQAEAGIEDLLSSSEDMLQEMRDLYARGGEEVRRTVQRHPFATIGAAAAVGVLFALLARR</sequence>
<keyword evidence="4" id="KW-1185">Reference proteome</keyword>
<keyword evidence="2" id="KW-0812">Transmembrane</keyword>